<name>A0A8J2SKG3_9STRA</name>
<dbReference type="InterPro" id="IPR012340">
    <property type="entry name" value="NA-bd_OB-fold"/>
</dbReference>
<keyword evidence="4" id="KW-1185">Reference proteome</keyword>
<feature type="compositionally biased region" description="Pro residues" evidence="1">
    <location>
        <begin position="771"/>
        <end position="782"/>
    </location>
</feature>
<dbReference type="AlphaFoldDB" id="A0A8J2SKG3"/>
<feature type="domain" description="Replication factor-A protein 1 N-terminal" evidence="2">
    <location>
        <begin position="12"/>
        <end position="110"/>
    </location>
</feature>
<evidence type="ECO:0000313" key="3">
    <source>
        <dbReference type="EMBL" id="CAH0369316.1"/>
    </source>
</evidence>
<gene>
    <name evidence="3" type="ORF">PECAL_2P24360</name>
</gene>
<dbReference type="GO" id="GO:0005634">
    <property type="term" value="C:nucleus"/>
    <property type="evidence" value="ECO:0007669"/>
    <property type="project" value="InterPro"/>
</dbReference>
<evidence type="ECO:0000259" key="2">
    <source>
        <dbReference type="Pfam" id="PF04057"/>
    </source>
</evidence>
<dbReference type="Proteomes" id="UP000789595">
    <property type="component" value="Unassembled WGS sequence"/>
</dbReference>
<protein>
    <recommendedName>
        <fullName evidence="2">Replication factor-A protein 1 N-terminal domain-containing protein</fullName>
    </recommendedName>
</protein>
<accession>A0A8J2SKG3</accession>
<proteinExistence type="predicted"/>
<evidence type="ECO:0000256" key="1">
    <source>
        <dbReference type="SAM" id="MobiDB-lite"/>
    </source>
</evidence>
<feature type="compositionally biased region" description="Basic and acidic residues" evidence="1">
    <location>
        <begin position="726"/>
        <end position="766"/>
    </location>
</feature>
<dbReference type="OrthoDB" id="1751331at2759"/>
<dbReference type="Pfam" id="PF04057">
    <property type="entry name" value="Rep-A_N"/>
    <property type="match status" value="1"/>
</dbReference>
<feature type="compositionally biased region" description="Basic residues" evidence="1">
    <location>
        <begin position="639"/>
        <end position="648"/>
    </location>
</feature>
<dbReference type="EMBL" id="CAKKNE010000002">
    <property type="protein sequence ID" value="CAH0369316.1"/>
    <property type="molecule type" value="Genomic_DNA"/>
</dbReference>
<sequence>MPPGRKPEPVATAAAIAAIVEETHQKEYRPILQALDVRLAATREGQKKERYRVLVSDGTHFLRCIAAEALAPLCAETGTLKKGCLIQLKQWRVTRIQTRAVIVLLDVEVVCGPLAKIGAPVNYAAPEEIKKEQLKQSSSQGYQDLAEDVVLGIARAMGAMRPGGPSQAGAGPTAQREITSKSYQMDIARDVAALDAALDAGIARPRDADCAARAANVRDAAAAGAPAGTSEKARNVLRRTVARHLAGCRDDADPDQNDGPLPLAAFAALDALRHTATSVDDVSEASAKDAEALARLARRVHHHDFLLRPSALGLLASVAARQEARHAKVKEAARNGKPPSPSDRALFDELRRCAQCVLSRLLAWPERAARSRAVIEASNKKTAEDDAGGALAFYDAIACGEALRALSLLGRLGVVGATADQTDSAPLVALLGDRSAVAEGLAATDDPVAAAKAPAKATVGRAVAACLRAACEGEAWEPRRPGDDDERQLWLDDVAAHDGPRLLLELLLSREDANGVEDCGCDDAFEILSALARVPRHQGAVVERIVRRVGGGVFSAHAAGMALYQMVDGSTHKKGELAILTALEAIRERARTCRNGADFNKRKGIKPIKNGEELKKASAEADAAMAELLAEEDREKESKKKKKKKKKPPSLDEKPPVVVEPTPEESEGEDESDDDVDLLAFAGGRAAQQVRQQREKKKAAEVKDEPKPVVEEKKPRASKAERRRQAKLEREKSEQRKRDKEERLARERAQAEQRRRSAEGRARAQAEKIQAPPPKAVAPPPVQAWGGAASQKPEPSFSLNDDFPPPSAPASPPAPARLLDLSASRPLQPAAAARAADDVDDLLRAAMDVTLDDSDPRVPTRRAAAPIGPPGVGAIGRAPGRPPVDEPPPSWGFGSTGPQLGAVGLPWAGLAGVRPENPAVANPSPFGGF</sequence>
<comment type="caution">
    <text evidence="3">The sequence shown here is derived from an EMBL/GenBank/DDBJ whole genome shotgun (WGS) entry which is preliminary data.</text>
</comment>
<dbReference type="InterPro" id="IPR007199">
    <property type="entry name" value="Rep_factor-A_N"/>
</dbReference>
<dbReference type="GO" id="GO:0003677">
    <property type="term" value="F:DNA binding"/>
    <property type="evidence" value="ECO:0007669"/>
    <property type="project" value="InterPro"/>
</dbReference>
<feature type="compositionally biased region" description="Pro residues" evidence="1">
    <location>
        <begin position="880"/>
        <end position="890"/>
    </location>
</feature>
<feature type="region of interest" description="Disordered" evidence="1">
    <location>
        <begin position="852"/>
        <end position="898"/>
    </location>
</feature>
<dbReference type="Gene3D" id="2.40.50.140">
    <property type="entry name" value="Nucleic acid-binding proteins"/>
    <property type="match status" value="1"/>
</dbReference>
<feature type="compositionally biased region" description="Acidic residues" evidence="1">
    <location>
        <begin position="662"/>
        <end position="677"/>
    </location>
</feature>
<feature type="compositionally biased region" description="Basic and acidic residues" evidence="1">
    <location>
        <begin position="698"/>
        <end position="720"/>
    </location>
</feature>
<reference evidence="3" key="1">
    <citation type="submission" date="2021-11" db="EMBL/GenBank/DDBJ databases">
        <authorList>
            <consortium name="Genoscope - CEA"/>
            <person name="William W."/>
        </authorList>
    </citation>
    <scope>NUCLEOTIDE SEQUENCE</scope>
</reference>
<dbReference type="GO" id="GO:0006260">
    <property type="term" value="P:DNA replication"/>
    <property type="evidence" value="ECO:0007669"/>
    <property type="project" value="InterPro"/>
</dbReference>
<dbReference type="SUPFAM" id="SSF50249">
    <property type="entry name" value="Nucleic acid-binding proteins"/>
    <property type="match status" value="1"/>
</dbReference>
<feature type="region of interest" description="Disordered" evidence="1">
    <location>
        <begin position="631"/>
        <end position="836"/>
    </location>
</feature>
<organism evidence="3 4">
    <name type="scientific">Pelagomonas calceolata</name>
    <dbReference type="NCBI Taxonomy" id="35677"/>
    <lineage>
        <taxon>Eukaryota</taxon>
        <taxon>Sar</taxon>
        <taxon>Stramenopiles</taxon>
        <taxon>Ochrophyta</taxon>
        <taxon>Pelagophyceae</taxon>
        <taxon>Pelagomonadales</taxon>
        <taxon>Pelagomonadaceae</taxon>
        <taxon>Pelagomonas</taxon>
    </lineage>
</organism>
<feature type="compositionally biased region" description="Pro residues" evidence="1">
    <location>
        <begin position="803"/>
        <end position="815"/>
    </location>
</feature>
<evidence type="ECO:0000313" key="4">
    <source>
        <dbReference type="Proteomes" id="UP000789595"/>
    </source>
</evidence>